<proteinExistence type="predicted"/>
<dbReference type="EMBL" id="DAATII010000018">
    <property type="protein sequence ID" value="HAE8733886.1"/>
    <property type="molecule type" value="Genomic_DNA"/>
</dbReference>
<dbReference type="AlphaFoldDB" id="A0A738AYY9"/>
<evidence type="ECO:0000313" key="1">
    <source>
        <dbReference type="EMBL" id="HAE8733886.1"/>
    </source>
</evidence>
<organism evidence="1">
    <name type="scientific">Salmonella abortus-equi</name>
    <dbReference type="NCBI Taxonomy" id="607"/>
    <lineage>
        <taxon>Bacteria</taxon>
        <taxon>Pseudomonadati</taxon>
        <taxon>Pseudomonadota</taxon>
        <taxon>Gammaproteobacteria</taxon>
        <taxon>Enterobacterales</taxon>
        <taxon>Enterobacteriaceae</taxon>
        <taxon>Salmonella</taxon>
    </lineage>
</organism>
<reference evidence="1" key="3">
    <citation type="submission" date="2018-07" db="EMBL/GenBank/DDBJ databases">
        <authorList>
            <consortium name="NCBI Pathogen Detection Project"/>
        </authorList>
    </citation>
    <scope>NUCLEOTIDE SEQUENCE</scope>
    <source>
        <strain evidence="1">M264</strain>
    </source>
</reference>
<reference evidence="2" key="4">
    <citation type="submission" date="2021-05" db="EMBL/GenBank/DDBJ databases">
        <title>Whole genome PacBio Sequel sequence of Salmonella enterica subsp. enterica.</title>
        <authorList>
            <person name="Hoffmann M."/>
            <person name="Balkey M."/>
            <person name="Luo Y."/>
        </authorList>
    </citation>
    <scope>NUCLEOTIDE SEQUENCE</scope>
    <source>
        <strain evidence="2">CFSAN022626</strain>
    </source>
</reference>
<evidence type="ECO:0000313" key="2">
    <source>
        <dbReference type="EMBL" id="QVX74906.1"/>
    </source>
</evidence>
<protein>
    <submittedName>
        <fullName evidence="1">Uncharacterized protein</fullName>
    </submittedName>
</protein>
<sequence length="109" mass="12859">MPKTHSDELRLYCVSVRFNKKELEKVEKLRGHYRKSEWLRLVSLRELPPIIPEINKDAWRMLGEISQKINRLLVHLDSKSNDSPLTKTEAFAVKKLLHEFRVSLIASHK</sequence>
<reference evidence="2" key="2">
    <citation type="submission" date="2018-07" db="EMBL/GenBank/DDBJ databases">
        <authorList>
            <consortium name="GenomeTrakr network: Whole genome sequencing for foodborne pathogen traceback"/>
        </authorList>
    </citation>
    <scope>NUCLEOTIDE SEQUENCE</scope>
    <source>
        <strain evidence="2">CFSAN022626</strain>
    </source>
</reference>
<gene>
    <name evidence="2" type="ORF">AA322_19835</name>
    <name evidence="1" type="ORF">G4W92_003574</name>
</gene>
<name>A0A738AYY9_SALAE</name>
<accession>A0A738AYY9</accession>
<dbReference type="EMBL" id="CP075029">
    <property type="protein sequence ID" value="QVX74906.1"/>
    <property type="molecule type" value="Genomic_DNA"/>
</dbReference>
<reference evidence="1" key="1">
    <citation type="journal article" date="2018" name="Genome Biol.">
        <title>SKESA: strategic k-mer extension for scrupulous assemblies.</title>
        <authorList>
            <person name="Souvorov A."/>
            <person name="Agarwala R."/>
            <person name="Lipman D.J."/>
        </authorList>
    </citation>
    <scope>NUCLEOTIDE SEQUENCE</scope>
    <source>
        <strain evidence="1">M264</strain>
    </source>
</reference>